<evidence type="ECO:0000313" key="2">
    <source>
        <dbReference type="EMBL" id="KIX09714.1"/>
    </source>
</evidence>
<gene>
    <name evidence="2" type="ORF">Z518_00795</name>
</gene>
<proteinExistence type="predicted"/>
<dbReference type="OrthoDB" id="2017405at2759"/>
<dbReference type="AlphaFoldDB" id="A0A0D2IUG8"/>
<evidence type="ECO:0000256" key="1">
    <source>
        <dbReference type="SAM" id="MobiDB-lite"/>
    </source>
</evidence>
<protein>
    <recommendedName>
        <fullName evidence="4">Early meiotic induction protein 1</fullName>
    </recommendedName>
</protein>
<dbReference type="STRING" id="1442369.A0A0D2IUG8"/>
<sequence length="238" mass="26953">MGWWWNSKPAASGENPLPSSSTQNEEPSPPAAAEPIAEPVKRTLSPEEQSNLELMELLKEFEAQSNAEQDQRTRAKEPGALKQSVPIPADISPDSLYPTEMSCQSAFDYAMFCQGFGGQFVNIYRYGSFRSCSNHWEDFWLCMRTRNWDKQDRAKAIQDHYRKKAVQWKTGPSSEDVWEVREHPVKDAFQGNLEELEARIAEWQKANPDRTASMSTLSQSPLRAPKLDPTGSNPSNAR</sequence>
<dbReference type="PANTHER" id="PTHR28052:SF1">
    <property type="entry name" value="UPF0545 PROTEIN C22ORF39"/>
    <property type="match status" value="1"/>
</dbReference>
<dbReference type="HOGENOM" id="CLU_074897_1_0_1"/>
<organism evidence="2 3">
    <name type="scientific">Rhinocladiella mackenziei CBS 650.93</name>
    <dbReference type="NCBI Taxonomy" id="1442369"/>
    <lineage>
        <taxon>Eukaryota</taxon>
        <taxon>Fungi</taxon>
        <taxon>Dikarya</taxon>
        <taxon>Ascomycota</taxon>
        <taxon>Pezizomycotina</taxon>
        <taxon>Eurotiomycetes</taxon>
        <taxon>Chaetothyriomycetidae</taxon>
        <taxon>Chaetothyriales</taxon>
        <taxon>Herpotrichiellaceae</taxon>
        <taxon>Rhinocladiella</taxon>
    </lineage>
</organism>
<keyword evidence="3" id="KW-1185">Reference proteome</keyword>
<dbReference type="Proteomes" id="UP000053617">
    <property type="component" value="Unassembled WGS sequence"/>
</dbReference>
<dbReference type="EMBL" id="KN847475">
    <property type="protein sequence ID" value="KIX09714.1"/>
    <property type="molecule type" value="Genomic_DNA"/>
</dbReference>
<name>A0A0D2IUG8_9EURO</name>
<dbReference type="InterPro" id="IPR021475">
    <property type="entry name" value="Pants/Emi1-like"/>
</dbReference>
<evidence type="ECO:0008006" key="4">
    <source>
        <dbReference type="Google" id="ProtNLM"/>
    </source>
</evidence>
<dbReference type="GeneID" id="25288866"/>
<dbReference type="Pfam" id="PF11326">
    <property type="entry name" value="PANTS-like"/>
    <property type="match status" value="1"/>
</dbReference>
<dbReference type="VEuPathDB" id="FungiDB:Z518_00795"/>
<dbReference type="RefSeq" id="XP_013276850.1">
    <property type="nucleotide sequence ID" value="XM_013421396.1"/>
</dbReference>
<feature type="region of interest" description="Disordered" evidence="1">
    <location>
        <begin position="1"/>
        <end position="87"/>
    </location>
</feature>
<evidence type="ECO:0000313" key="3">
    <source>
        <dbReference type="Proteomes" id="UP000053617"/>
    </source>
</evidence>
<reference evidence="2 3" key="1">
    <citation type="submission" date="2015-01" db="EMBL/GenBank/DDBJ databases">
        <title>The Genome Sequence of Rhinocladiella mackenzie CBS 650.93.</title>
        <authorList>
            <consortium name="The Broad Institute Genomics Platform"/>
            <person name="Cuomo C."/>
            <person name="de Hoog S."/>
            <person name="Gorbushina A."/>
            <person name="Stielow B."/>
            <person name="Teixiera M."/>
            <person name="Abouelleil A."/>
            <person name="Chapman S.B."/>
            <person name="Priest M."/>
            <person name="Young S.K."/>
            <person name="Wortman J."/>
            <person name="Nusbaum C."/>
            <person name="Birren B."/>
        </authorList>
    </citation>
    <scope>NUCLEOTIDE SEQUENCE [LARGE SCALE GENOMIC DNA]</scope>
    <source>
        <strain evidence="2 3">CBS 650.93</strain>
    </source>
</reference>
<feature type="compositionally biased region" description="Polar residues" evidence="1">
    <location>
        <begin position="210"/>
        <end position="221"/>
    </location>
</feature>
<feature type="region of interest" description="Disordered" evidence="1">
    <location>
        <begin position="205"/>
        <end position="238"/>
    </location>
</feature>
<accession>A0A0D2IUG8</accession>
<dbReference type="PANTHER" id="PTHR28052">
    <property type="entry name" value="UPF0545 PROTEIN C22ORF39"/>
    <property type="match status" value="1"/>
</dbReference>
<feature type="compositionally biased region" description="Basic and acidic residues" evidence="1">
    <location>
        <begin position="69"/>
        <end position="79"/>
    </location>
</feature>